<evidence type="ECO:0000256" key="5">
    <source>
        <dbReference type="SAM" id="SignalP"/>
    </source>
</evidence>
<dbReference type="Gene3D" id="3.30.2080.10">
    <property type="entry name" value="GH92 mannosidase domain"/>
    <property type="match status" value="1"/>
</dbReference>
<feature type="signal peptide" evidence="5">
    <location>
        <begin position="1"/>
        <end position="37"/>
    </location>
</feature>
<feature type="chain" id="PRO_5011602772" evidence="5">
    <location>
        <begin position="38"/>
        <end position="1938"/>
    </location>
</feature>
<keyword evidence="3" id="KW-0119">Carbohydrate metabolism</keyword>
<dbReference type="GO" id="GO:0016798">
    <property type="term" value="F:hydrolase activity, acting on glycosyl bonds"/>
    <property type="evidence" value="ECO:0007669"/>
    <property type="project" value="UniProtKB-KW"/>
</dbReference>
<feature type="domain" description="CBM6" evidence="7">
    <location>
        <begin position="1149"/>
        <end position="1292"/>
    </location>
</feature>
<dbReference type="SUPFAM" id="SSF49785">
    <property type="entry name" value="Galactose-binding domain-like"/>
    <property type="match status" value="3"/>
</dbReference>
<dbReference type="Gene3D" id="2.70.98.10">
    <property type="match status" value="1"/>
</dbReference>
<evidence type="ECO:0000256" key="3">
    <source>
        <dbReference type="ARBA" id="ARBA00023326"/>
    </source>
</evidence>
<keyword evidence="9" id="KW-1185">Reference proteome</keyword>
<dbReference type="InterPro" id="IPR013783">
    <property type="entry name" value="Ig-like_fold"/>
</dbReference>
<dbReference type="GO" id="GO:0030246">
    <property type="term" value="F:carbohydrate binding"/>
    <property type="evidence" value="ECO:0007669"/>
    <property type="project" value="InterPro"/>
</dbReference>
<feature type="compositionally biased region" description="Polar residues" evidence="4">
    <location>
        <begin position="656"/>
        <end position="665"/>
    </location>
</feature>
<evidence type="ECO:0000256" key="1">
    <source>
        <dbReference type="ARBA" id="ARBA00022729"/>
    </source>
</evidence>
<keyword evidence="2" id="KW-0378">Hydrolase</keyword>
<dbReference type="Pfam" id="PF03422">
    <property type="entry name" value="CBM_6"/>
    <property type="match status" value="3"/>
</dbReference>
<keyword evidence="3" id="KW-0624">Polysaccharide degradation</keyword>
<dbReference type="PANTHER" id="PTHR12143:SF39">
    <property type="entry name" value="SECRETED PROTEIN"/>
    <property type="match status" value="1"/>
</dbReference>
<keyword evidence="1 5" id="KW-0732">Signal</keyword>
<dbReference type="Gene3D" id="1.20.1050.60">
    <property type="entry name" value="alpha-1,2-mannosidase"/>
    <property type="match status" value="1"/>
</dbReference>
<dbReference type="Gene3D" id="1.20.1270.90">
    <property type="entry name" value="AF1782-like"/>
    <property type="match status" value="1"/>
</dbReference>
<accession>A0A1G6IY64</accession>
<dbReference type="CDD" id="cd00063">
    <property type="entry name" value="FN3"/>
    <property type="match status" value="2"/>
</dbReference>
<dbReference type="Pfam" id="PF00041">
    <property type="entry name" value="fn3"/>
    <property type="match status" value="2"/>
</dbReference>
<feature type="domain" description="Fibronectin type-III" evidence="6">
    <location>
        <begin position="1681"/>
        <end position="1764"/>
    </location>
</feature>
<dbReference type="SUPFAM" id="SSF48208">
    <property type="entry name" value="Six-hairpin glycosidases"/>
    <property type="match status" value="1"/>
</dbReference>
<feature type="domain" description="CBM6" evidence="7">
    <location>
        <begin position="1302"/>
        <end position="1442"/>
    </location>
</feature>
<dbReference type="SMART" id="SM00060">
    <property type="entry name" value="FN3"/>
    <property type="match status" value="3"/>
</dbReference>
<dbReference type="InterPro" id="IPR003961">
    <property type="entry name" value="FN3_dom"/>
</dbReference>
<dbReference type="InterPro" id="IPR041371">
    <property type="entry name" value="GH92_N"/>
</dbReference>
<dbReference type="InterPro" id="IPR008979">
    <property type="entry name" value="Galactose-bd-like_sf"/>
</dbReference>
<dbReference type="EMBL" id="FMZM01000001">
    <property type="protein sequence ID" value="SDC11458.1"/>
    <property type="molecule type" value="Genomic_DNA"/>
</dbReference>
<dbReference type="InterPro" id="IPR050883">
    <property type="entry name" value="PNGase"/>
</dbReference>
<feature type="domain" description="Fibronectin type-III" evidence="6">
    <location>
        <begin position="1583"/>
        <end position="1680"/>
    </location>
</feature>
<dbReference type="GO" id="GO:0000272">
    <property type="term" value="P:polysaccharide catabolic process"/>
    <property type="evidence" value="ECO:0007669"/>
    <property type="project" value="UniProtKB-KW"/>
</dbReference>
<evidence type="ECO:0000256" key="4">
    <source>
        <dbReference type="SAM" id="MobiDB-lite"/>
    </source>
</evidence>
<dbReference type="PROSITE" id="PS50853">
    <property type="entry name" value="FN3"/>
    <property type="match status" value="2"/>
</dbReference>
<evidence type="ECO:0000259" key="6">
    <source>
        <dbReference type="PROSITE" id="PS50853"/>
    </source>
</evidence>
<feature type="domain" description="CBM6" evidence="7">
    <location>
        <begin position="967"/>
        <end position="1133"/>
    </location>
</feature>
<dbReference type="STRING" id="1045774.SAMN05421872_101315"/>
<name>A0A1G6IY64_9ACTN</name>
<evidence type="ECO:0000313" key="9">
    <source>
        <dbReference type="Proteomes" id="UP000199034"/>
    </source>
</evidence>
<feature type="region of interest" description="Disordered" evidence="4">
    <location>
        <begin position="651"/>
        <end position="671"/>
    </location>
</feature>
<dbReference type="Pfam" id="PF17678">
    <property type="entry name" value="Glyco_hydro_92N"/>
    <property type="match status" value="1"/>
</dbReference>
<evidence type="ECO:0000259" key="7">
    <source>
        <dbReference type="PROSITE" id="PS51175"/>
    </source>
</evidence>
<gene>
    <name evidence="8" type="ORF">SAMN05421872_101315</name>
</gene>
<dbReference type="InterPro" id="IPR008928">
    <property type="entry name" value="6-hairpin_glycosidase_sf"/>
</dbReference>
<dbReference type="GO" id="GO:0005829">
    <property type="term" value="C:cytosol"/>
    <property type="evidence" value="ECO:0007669"/>
    <property type="project" value="TreeGrafter"/>
</dbReference>
<sequence length="1938" mass="202580">MPLSYRRVPRAPRLVSTALAAALAVAGLAATSPAATAAAVDPATDFTELVNPFMATQGDHGQNLPGAQVPHGLAKPNPMTAPGRTHSGYDYAQGNIRGFTLTNLDGVGGSGAGGDLLVVPTYNSYSARPATSSYALPFSHDDETAEPGYYQVGLQSPRGTIDAELTATVRSGLERFTFPRAGRASLVLDLQNNFTGRLGSELAVTTLEDGRAELSGSVTGTFNGYNYKLYYTAVTSAPVASVQTWGEGAAFGPTKRRTGVDAGAVMTFDVDAGEAVQLTTTLSPISVAQARRDQAAELAGKSFADVREDAHDVWQETLGKVAVTSDATSDPDGDLAAIFYTSLYRMLATPTNATSTDDTYRGVDGAVHRADGYTHYDGWGTWDDFRKFPVLATMYPDVYGDLVQSLVDLYADAATVGNATLSSRMMAVPTVRFERSAIVIADAISKGVHLERLAKAFPAVVANSTTYNATNRALGYLADDPGTTVAASYDDYALSVIATELGLSADAASYAARAANYKNVLKPAAWKASDGTDVAVLSSRNASREWASDDLEQFQAARLYQGTLWQFHWYPSQDMAGLITAMGGTAAARSALSHYFGEQAPDDGTRMLKSNANEVDLQTPYLFNYLGQPAKTQKWVRDLYTKETWQQYIATGGTDGNTPPSSNGKLTPPIRTKVFKNEPQGFLPTMDDDTGAMSATFVAAALGLYPVTAGSSQYQVGSPFFPRVDISHADGTSFSITADQVSPDNYYIQGAELNGRTHGDTWVDYADIVGDGSFELTMGAAASTWGTSSRPAFSMSTAGTGAPATASITSDRAALTADADGKVDGTITMSLQGAAFAGATGTDLAAAGLVRVVGLPAGVTATVTRSSATTLAVRVTGTLVRLARSRFAVRLTDGALTGVPAAAVTGRGLSTRDPFALRVTDHWRAQLQETYAEARLVVAGNYEGSTYAALATARDSARTVLARTEATDDELDAADAALTAALDGLVLSQGGFRRLEAEKQDEWSGGLLGNETTGIGGVRPGSWIAFNGVTFGEGQVPDQLQVRYAGASADGYANAAVEVRLGSPTGHLVATVPTPPTASTFGTYVTATADLTDVEALLAASPAKVYFVFTGSNPTAGDTALHWVGNFDFMQFADSGAVEEEPVDNNVVLTPEGRTGWGGDGVSVGSNTMKTETASAGAGGFTAIANTHHGDWVRWAGVAFPDAPTKLSMRYINNSNRVAPDANLDVYLDSMTGTPLVNVPLPATGSDWNSSGVAEVNLPAGLTGTHDVFIVLRGTYTEARPYIGNLGGLTFDVPDAPSGDGLVVEFENRSRWAGTELKTESFSWNDGTSGVNVGGTRDGDVLEYDDLRFAKTATSVSVHYVNNSSRVGNNSRIELYLGSRTGAPLVTVPLPVTGANWSSAGTTTVSLPTAVSGTHDVIAVLRTDVPDANHPFVSNLDSLTFNYGVDTSALRALHEAHRPELTNGARYVGVDFAAFIRAMESASEVLVDETAIASEVKAALRDLRLAVGQLAPRVRRSLMVGVADVQAMDLTRYSPATVGVLRSALADSTALLAAGTATDEQYAGQGATLQAAVDGLELRASAAPDVPQAVSATVSLRNVTVSWAAPAYDGNSPLTGYTVQLEGGEPVSVDAATTSYTFTGLDRGRSYRASVKAVNALGASPASGYSAYVPIASVRPTAPARPGVSVTGRAVTVSWDAPDDGGSTITGYTVRLSNGAEAQVAGGTSSHTFPGLAAGDYTATVAATNVNGTSNVSTPSARATVLAAPTVIRATATAPAWSQVQVRWTATGPQRFVLQVSLSRAGRVVASRQVWSDTTGVTFAGLAAGTSYQVRVGVVGGTAAATTTVRTPARPRVKAATVTITGQAKVRRTLAVNLRRTSWSAGTRFTYQWRVDGKVVSTAARLRLKPAFAGKRVTVRVTGTRGDWTATTVTSKAVRVRR</sequence>
<dbReference type="InterPro" id="IPR036116">
    <property type="entry name" value="FN3_sf"/>
</dbReference>
<dbReference type="Gene3D" id="1.20.1610.10">
    <property type="entry name" value="alpha-1,2-mannosidases domains"/>
    <property type="match status" value="1"/>
</dbReference>
<dbReference type="GO" id="GO:0000224">
    <property type="term" value="F:peptide-N4-(N-acetyl-beta-glucosaminyl)asparagine amidase activity"/>
    <property type="evidence" value="ECO:0007669"/>
    <property type="project" value="TreeGrafter"/>
</dbReference>
<reference evidence="8 9" key="1">
    <citation type="submission" date="2016-10" db="EMBL/GenBank/DDBJ databases">
        <authorList>
            <person name="de Groot N.N."/>
        </authorList>
    </citation>
    <scope>NUCLEOTIDE SEQUENCE [LARGE SCALE GENOMIC DNA]</scope>
    <source>
        <strain evidence="8 9">CGMCC 4.6858</strain>
    </source>
</reference>
<protein>
    <submittedName>
        <fullName evidence="8">Alpha-1,2-mannosidase, putative</fullName>
    </submittedName>
</protein>
<dbReference type="PROSITE" id="PS51175">
    <property type="entry name" value="CBM6"/>
    <property type="match status" value="3"/>
</dbReference>
<dbReference type="Gene3D" id="2.60.40.2700">
    <property type="match status" value="1"/>
</dbReference>
<dbReference type="SMART" id="SM00606">
    <property type="entry name" value="CBD_IV"/>
    <property type="match status" value="3"/>
</dbReference>
<dbReference type="GO" id="GO:0006516">
    <property type="term" value="P:glycoprotein catabolic process"/>
    <property type="evidence" value="ECO:0007669"/>
    <property type="project" value="TreeGrafter"/>
</dbReference>
<dbReference type="Gene3D" id="2.60.40.10">
    <property type="entry name" value="Immunoglobulins"/>
    <property type="match status" value="3"/>
</dbReference>
<proteinExistence type="predicted"/>
<dbReference type="InterPro" id="IPR012939">
    <property type="entry name" value="Glyco_hydro_92"/>
</dbReference>
<dbReference type="InterPro" id="IPR014718">
    <property type="entry name" value="GH-type_carb-bd"/>
</dbReference>
<organism evidence="8 9">
    <name type="scientific">Nocardioides lianchengensis</name>
    <dbReference type="NCBI Taxonomy" id="1045774"/>
    <lineage>
        <taxon>Bacteria</taxon>
        <taxon>Bacillati</taxon>
        <taxon>Actinomycetota</taxon>
        <taxon>Actinomycetes</taxon>
        <taxon>Propionibacteriales</taxon>
        <taxon>Nocardioidaceae</taxon>
        <taxon>Nocardioides</taxon>
    </lineage>
</organism>
<evidence type="ECO:0000313" key="8">
    <source>
        <dbReference type="EMBL" id="SDC11458.1"/>
    </source>
</evidence>
<dbReference type="InterPro" id="IPR005084">
    <property type="entry name" value="CBM6"/>
</dbReference>
<dbReference type="InterPro" id="IPR006584">
    <property type="entry name" value="Cellulose-bd_IV"/>
</dbReference>
<dbReference type="Gene3D" id="2.60.120.260">
    <property type="entry name" value="Galactose-binding domain-like"/>
    <property type="match status" value="3"/>
</dbReference>
<dbReference type="PANTHER" id="PTHR12143">
    <property type="entry name" value="PEPTIDE N-GLYCANASE PNGASE -RELATED"/>
    <property type="match status" value="1"/>
</dbReference>
<keyword evidence="2" id="KW-0326">Glycosidase</keyword>
<evidence type="ECO:0000256" key="2">
    <source>
        <dbReference type="ARBA" id="ARBA00023295"/>
    </source>
</evidence>
<dbReference type="Pfam" id="PF07971">
    <property type="entry name" value="Glyco_hydro_92"/>
    <property type="match status" value="2"/>
</dbReference>
<dbReference type="SUPFAM" id="SSF49265">
    <property type="entry name" value="Fibronectin type III"/>
    <property type="match status" value="2"/>
</dbReference>
<dbReference type="Proteomes" id="UP000199034">
    <property type="component" value="Unassembled WGS sequence"/>
</dbReference>
<dbReference type="CDD" id="cd04084">
    <property type="entry name" value="CBM6_xylanase-like"/>
    <property type="match status" value="3"/>
</dbReference>